<dbReference type="InterPro" id="IPR023375">
    <property type="entry name" value="ADC_dom_sf"/>
</dbReference>
<reference evidence="2" key="1">
    <citation type="submission" date="2016-06" db="EMBL/GenBank/DDBJ databases">
        <authorList>
            <person name="Radolfova-Krizova L."/>
            <person name="Nemec A."/>
        </authorList>
    </citation>
    <scope>NUCLEOTIDE SEQUENCE [LARGE SCALE GENOMIC DNA]</scope>
    <source>
        <strain evidence="2">ANC 4275</strain>
    </source>
</reference>
<evidence type="ECO:0000313" key="1">
    <source>
        <dbReference type="EMBL" id="OBX29906.1"/>
    </source>
</evidence>
<dbReference type="Gene3D" id="2.40.400.10">
    <property type="entry name" value="Acetoacetate decarboxylase-like"/>
    <property type="match status" value="1"/>
</dbReference>
<dbReference type="InterPro" id="IPR010451">
    <property type="entry name" value="Acetoacetate_decarboxylase"/>
</dbReference>
<dbReference type="GO" id="GO:0016829">
    <property type="term" value="F:lyase activity"/>
    <property type="evidence" value="ECO:0007669"/>
    <property type="project" value="InterPro"/>
</dbReference>
<proteinExistence type="predicted"/>
<organism evidence="1 2">
    <name type="scientific">Acinetobacter gandensis</name>
    <dbReference type="NCBI Taxonomy" id="1443941"/>
    <lineage>
        <taxon>Bacteria</taxon>
        <taxon>Pseudomonadati</taxon>
        <taxon>Pseudomonadota</taxon>
        <taxon>Gammaproteobacteria</taxon>
        <taxon>Moraxellales</taxon>
        <taxon>Moraxellaceae</taxon>
        <taxon>Acinetobacter</taxon>
    </lineage>
</organism>
<dbReference type="AlphaFoldDB" id="A0A1A7RD77"/>
<dbReference type="Pfam" id="PF06314">
    <property type="entry name" value="ADC"/>
    <property type="match status" value="1"/>
</dbReference>
<accession>A0A1A7RD77</accession>
<dbReference type="PANTHER" id="PTHR40518">
    <property type="entry name" value="ACETOACETATE DECARBOXYLASE"/>
    <property type="match status" value="1"/>
</dbReference>
<gene>
    <name evidence="1" type="ORF">A9J31_11330</name>
</gene>
<dbReference type="OrthoDB" id="323772at2"/>
<sequence>MTQIISTNTSLEHLPPWHLDGDAFILNYWVSPSFIRAAQDFRLAPSPIGRVVQVLLVRYKHSPVGPYDELLILDHPLMSKRRLSSIPKIYVSTQISVDHGQALWGIPKELAKFEWQQHAQEIVCSIKVQQHEMRIRLTKTRRLRSFYINSHHLPASLLEIRQAWQGRRYQFSPQFRGHLSKLINAEWENTHALFPDFSQARYLQSFYVPQFHLVFPEASIQTK</sequence>
<dbReference type="RefSeq" id="WP_067761947.1">
    <property type="nucleotide sequence ID" value="NZ_JBLZYA010000025.1"/>
</dbReference>
<name>A0A1A7RD77_9GAMM</name>
<dbReference type="EMBL" id="LZDS01000002">
    <property type="protein sequence ID" value="OBX29906.1"/>
    <property type="molecule type" value="Genomic_DNA"/>
</dbReference>
<keyword evidence="2" id="KW-1185">Reference proteome</keyword>
<evidence type="ECO:0008006" key="3">
    <source>
        <dbReference type="Google" id="ProtNLM"/>
    </source>
</evidence>
<dbReference type="PANTHER" id="PTHR40518:SF1">
    <property type="entry name" value="ACETOACETATE DECARBOXYLASE"/>
    <property type="match status" value="1"/>
</dbReference>
<dbReference type="STRING" id="1443941.A9J31_11330"/>
<dbReference type="SUPFAM" id="SSF160104">
    <property type="entry name" value="Acetoacetate decarboxylase-like"/>
    <property type="match status" value="1"/>
</dbReference>
<evidence type="ECO:0000313" key="2">
    <source>
        <dbReference type="Proteomes" id="UP000185753"/>
    </source>
</evidence>
<dbReference type="Proteomes" id="UP000185753">
    <property type="component" value="Unassembled WGS sequence"/>
</dbReference>
<comment type="caution">
    <text evidence="1">The sequence shown here is derived from an EMBL/GenBank/DDBJ whole genome shotgun (WGS) entry which is preliminary data.</text>
</comment>
<protein>
    <recommendedName>
        <fullName evidence="3">Acetoacetate decarboxylase</fullName>
    </recommendedName>
</protein>